<proteinExistence type="predicted"/>
<dbReference type="AlphaFoldDB" id="A0A6N2NAG0"/>
<dbReference type="EMBL" id="CAADRP010002163">
    <property type="protein sequence ID" value="VFU62680.1"/>
    <property type="molecule type" value="Genomic_DNA"/>
</dbReference>
<organism evidence="1">
    <name type="scientific">Salix viminalis</name>
    <name type="common">Common osier</name>
    <name type="synonym">Basket willow</name>
    <dbReference type="NCBI Taxonomy" id="40686"/>
    <lineage>
        <taxon>Eukaryota</taxon>
        <taxon>Viridiplantae</taxon>
        <taxon>Streptophyta</taxon>
        <taxon>Embryophyta</taxon>
        <taxon>Tracheophyta</taxon>
        <taxon>Spermatophyta</taxon>
        <taxon>Magnoliopsida</taxon>
        <taxon>eudicotyledons</taxon>
        <taxon>Gunneridae</taxon>
        <taxon>Pentapetalae</taxon>
        <taxon>rosids</taxon>
        <taxon>fabids</taxon>
        <taxon>Malpighiales</taxon>
        <taxon>Salicaceae</taxon>
        <taxon>Saliceae</taxon>
        <taxon>Salix</taxon>
    </lineage>
</organism>
<name>A0A6N2NAG0_SALVM</name>
<accession>A0A6N2NAG0</accession>
<sequence>MSLKALQMTILTIYFLTEQDGATGLFSYIQKMGIHCGLLNCFPVEHFPKLKQLDISGCSYLESLCLSDGSYTSTSPLKLGLFPPFPRDTKNKFMWRTRVISSFGSLVISRSSLAIHDCQKLFARLEELDLKGFSLTCCELRGISSSTTTHLPM</sequence>
<protein>
    <submittedName>
        <fullName evidence="1">Uncharacterized protein</fullName>
    </submittedName>
</protein>
<gene>
    <name evidence="1" type="ORF">SVIM_LOCUS474481</name>
</gene>
<evidence type="ECO:0000313" key="1">
    <source>
        <dbReference type="EMBL" id="VFU62680.1"/>
    </source>
</evidence>
<dbReference type="SUPFAM" id="SSF52047">
    <property type="entry name" value="RNI-like"/>
    <property type="match status" value="1"/>
</dbReference>
<reference evidence="1" key="1">
    <citation type="submission" date="2019-03" db="EMBL/GenBank/DDBJ databases">
        <authorList>
            <person name="Mank J."/>
            <person name="Almeida P."/>
        </authorList>
    </citation>
    <scope>NUCLEOTIDE SEQUENCE</scope>
    <source>
        <strain evidence="1">78183</strain>
    </source>
</reference>